<protein>
    <submittedName>
        <fullName evidence="2">Outer membrane protein assembly factor BamC</fullName>
    </submittedName>
</protein>
<evidence type="ECO:0000313" key="2">
    <source>
        <dbReference type="EMBL" id="CAA9891370.1"/>
    </source>
</evidence>
<dbReference type="InterPro" id="IPR042268">
    <property type="entry name" value="BamC_C"/>
</dbReference>
<dbReference type="Pfam" id="PF06804">
    <property type="entry name" value="Lipoprotein_18"/>
    <property type="match status" value="1"/>
</dbReference>
<keyword evidence="3" id="KW-1185">Reference proteome</keyword>
<dbReference type="Proteomes" id="UP000494216">
    <property type="component" value="Unassembled WGS sequence"/>
</dbReference>
<reference evidence="2 3" key="1">
    <citation type="submission" date="2020-02" db="EMBL/GenBank/DDBJ databases">
        <authorList>
            <person name="Hogendoorn C."/>
        </authorList>
    </citation>
    <scope>NUCLEOTIDE SEQUENCE [LARGE SCALE GENOMIC DNA]</scope>
    <source>
        <strain evidence="2">METHB21</strain>
    </source>
</reference>
<feature type="region of interest" description="Disordered" evidence="1">
    <location>
        <begin position="39"/>
        <end position="77"/>
    </location>
</feature>
<comment type="caution">
    <text evidence="2">The sequence shown here is derived from an EMBL/GenBank/DDBJ whole genome shotgun (WGS) entry which is preliminary data.</text>
</comment>
<proteinExistence type="predicted"/>
<feature type="compositionally biased region" description="Polar residues" evidence="1">
    <location>
        <begin position="53"/>
        <end position="67"/>
    </location>
</feature>
<organism evidence="2 3">
    <name type="scientific">Candidatus Methylobacter favarea</name>
    <dbReference type="NCBI Taxonomy" id="2707345"/>
    <lineage>
        <taxon>Bacteria</taxon>
        <taxon>Pseudomonadati</taxon>
        <taxon>Pseudomonadota</taxon>
        <taxon>Gammaproteobacteria</taxon>
        <taxon>Methylococcales</taxon>
        <taxon>Methylococcaceae</taxon>
        <taxon>Methylobacter</taxon>
    </lineage>
</organism>
<evidence type="ECO:0000256" key="1">
    <source>
        <dbReference type="SAM" id="MobiDB-lite"/>
    </source>
</evidence>
<sequence>MFIFALVNLSACTYIKNLFPDKEKDYQYTTEIAPLNLPPDLKGNSFLGAPTDDSPNSGVETSSTTDSAPVDTPENTAEARPELIKVELVNSEAGADQLRIEAPLAQAWRIVGKALSRNSIEVTRRDQEESLYQVQYDPDEKKVEDGSLWDEVVFIFTGFQGNEKEYVLKLVENNPYSNVIVLDEDRKPVSEGPGLKLLTLLLDTIKADQANK</sequence>
<dbReference type="Gene3D" id="3.30.310.170">
    <property type="entry name" value="Outer membrane protein assembly factor BamC"/>
    <property type="match status" value="1"/>
</dbReference>
<gene>
    <name evidence="2" type="ORF">METHB2_40070</name>
</gene>
<evidence type="ECO:0000313" key="3">
    <source>
        <dbReference type="Proteomes" id="UP000494216"/>
    </source>
</evidence>
<dbReference type="AlphaFoldDB" id="A0A8S0X1Q4"/>
<dbReference type="InterPro" id="IPR010653">
    <property type="entry name" value="NlpB/DapX"/>
</dbReference>
<name>A0A8S0X1Q4_9GAMM</name>
<accession>A0A8S0X1Q4</accession>
<dbReference type="EMBL" id="CADCXN010000069">
    <property type="protein sequence ID" value="CAA9891370.1"/>
    <property type="molecule type" value="Genomic_DNA"/>
</dbReference>